<dbReference type="InterPro" id="IPR033131">
    <property type="entry name" value="Pectinesterase_Asp_AS"/>
</dbReference>
<dbReference type="Gramene" id="OPUNC12G14380.1">
    <property type="protein sequence ID" value="OPUNC12G14380.1"/>
    <property type="gene ID" value="OPUNC12G14380"/>
</dbReference>
<keyword evidence="8" id="KW-0732">Signal</keyword>
<name>A0A0E0MNM5_ORYPU</name>
<accession>A0A0E0MNM5</accession>
<evidence type="ECO:0000256" key="4">
    <source>
        <dbReference type="ARBA" id="ARBA00022801"/>
    </source>
</evidence>
<evidence type="ECO:0000259" key="10">
    <source>
        <dbReference type="Pfam" id="PF01095"/>
    </source>
</evidence>
<dbReference type="GO" id="GO:0030599">
    <property type="term" value="F:pectinesterase activity"/>
    <property type="evidence" value="ECO:0007669"/>
    <property type="project" value="UniProtKB-UniRule"/>
</dbReference>
<evidence type="ECO:0000256" key="9">
    <source>
        <dbReference type="SAM" id="MobiDB-lite"/>
    </source>
</evidence>
<dbReference type="GO" id="GO:0042545">
    <property type="term" value="P:cell wall modification"/>
    <property type="evidence" value="ECO:0007669"/>
    <property type="project" value="UniProtKB-UniRule"/>
</dbReference>
<keyword evidence="5 8" id="KW-0063">Aspartyl esterase</keyword>
<evidence type="ECO:0000313" key="12">
    <source>
        <dbReference type="Proteomes" id="UP000026962"/>
    </source>
</evidence>
<feature type="domain" description="Pectinesterase catalytic" evidence="10">
    <location>
        <begin position="108"/>
        <end position="208"/>
    </location>
</feature>
<evidence type="ECO:0000256" key="6">
    <source>
        <dbReference type="ARBA" id="ARBA00047928"/>
    </source>
</evidence>
<dbReference type="eggNOG" id="ENOG502QTUS">
    <property type="taxonomic scope" value="Eukaryota"/>
</dbReference>
<dbReference type="GO" id="GO:0045490">
    <property type="term" value="P:pectin catabolic process"/>
    <property type="evidence" value="ECO:0007669"/>
    <property type="project" value="UniProtKB-UniRule"/>
</dbReference>
<dbReference type="Pfam" id="PF01095">
    <property type="entry name" value="Pectinesterase"/>
    <property type="match status" value="2"/>
</dbReference>
<reference evidence="11" key="2">
    <citation type="submission" date="2018-05" db="EMBL/GenBank/DDBJ databases">
        <title>OpunRS2 (Oryza punctata Reference Sequence Version 2).</title>
        <authorList>
            <person name="Zhang J."/>
            <person name="Kudrna D."/>
            <person name="Lee S."/>
            <person name="Talag J."/>
            <person name="Welchert J."/>
            <person name="Wing R.A."/>
        </authorList>
    </citation>
    <scope>NUCLEOTIDE SEQUENCE [LARGE SCALE GENOMIC DNA]</scope>
</reference>
<sequence>MEIISSNSNNSPVLATFLVVLVMFLASSRPASSQNQQSTFTINPGGGATAATRPGGKAAAGDGGAGSFSDFIAQNVQHYVLSERKYAGKVKTLDAELSAAEAGAARYVVSADGNGKFRTITDAIKAVPEYNKKRVILDIRPGTYREKLLIPFTKPFITFAGNPRSPPTIMWDDRAATRGKDGQPIGTMASATVAIEADYFMASGIIFKLAIPHIQLLSIDQSSMEDYSRKDVVVFIAATNNAPLAAPGAHGGQAVALRVFGSKVAMYNCTIDGGQDTLYDHKGLHYFKNCIIRGSVDFIFGFGRSLYADCTIESVTKEVAVVTAQQRTKSIAEAIDTGFSFLRCKISGIGQIYLGRAWGDSSRVVYSYTTMGKEVVPVGWDGWEVQKPEHSGIYYGEYKCSGPGALPSKRIGWSLVLSDVQAKPFTGSHFVYGDSWILPPPKSM</sequence>
<evidence type="ECO:0000256" key="8">
    <source>
        <dbReference type="RuleBase" id="RU000589"/>
    </source>
</evidence>
<feature type="domain" description="Pectinesterase catalytic" evidence="10">
    <location>
        <begin position="247"/>
        <end position="434"/>
    </location>
</feature>
<dbReference type="EC" id="3.1.1.11" evidence="3 8"/>
<dbReference type="EnsemblPlants" id="OPUNC12G14380.1">
    <property type="protein sequence ID" value="OPUNC12G14380.1"/>
    <property type="gene ID" value="OPUNC12G14380"/>
</dbReference>
<evidence type="ECO:0000256" key="7">
    <source>
        <dbReference type="PROSITE-ProRule" id="PRU10040"/>
    </source>
</evidence>
<dbReference type="PROSITE" id="PS00503">
    <property type="entry name" value="PECTINESTERASE_2"/>
    <property type="match status" value="1"/>
</dbReference>
<feature type="signal peptide" evidence="8">
    <location>
        <begin position="1"/>
        <end position="33"/>
    </location>
</feature>
<keyword evidence="12" id="KW-1185">Reference proteome</keyword>
<dbReference type="InterPro" id="IPR012334">
    <property type="entry name" value="Pectin_lyas_fold"/>
</dbReference>
<feature type="compositionally biased region" description="Low complexity" evidence="9">
    <location>
        <begin position="49"/>
        <end position="60"/>
    </location>
</feature>
<proteinExistence type="inferred from homology"/>
<evidence type="ECO:0000256" key="3">
    <source>
        <dbReference type="ARBA" id="ARBA00013229"/>
    </source>
</evidence>
<dbReference type="AlphaFoldDB" id="A0A0E0MNM5"/>
<feature type="chain" id="PRO_5005116117" description="Pectinesterase" evidence="8">
    <location>
        <begin position="34"/>
        <end position="444"/>
    </location>
</feature>
<dbReference type="SUPFAM" id="SSF51126">
    <property type="entry name" value="Pectin lyase-like"/>
    <property type="match status" value="1"/>
</dbReference>
<reference evidence="11" key="1">
    <citation type="submission" date="2015-04" db="UniProtKB">
        <authorList>
            <consortium name="EnsemblPlants"/>
        </authorList>
    </citation>
    <scope>IDENTIFICATION</scope>
</reference>
<dbReference type="STRING" id="4537.A0A0E0MNM5"/>
<dbReference type="PANTHER" id="PTHR31321:SF81">
    <property type="entry name" value="PECTINESTERASE"/>
    <property type="match status" value="1"/>
</dbReference>
<dbReference type="UniPathway" id="UPA00545">
    <property type="reaction ID" value="UER00823"/>
</dbReference>
<comment type="catalytic activity">
    <reaction evidence="6 8">
        <text>[(1-&gt;4)-alpha-D-galacturonosyl methyl ester](n) + n H2O = [(1-&gt;4)-alpha-D-galacturonosyl](n) + n methanol + n H(+)</text>
        <dbReference type="Rhea" id="RHEA:22380"/>
        <dbReference type="Rhea" id="RHEA-COMP:14570"/>
        <dbReference type="Rhea" id="RHEA-COMP:14573"/>
        <dbReference type="ChEBI" id="CHEBI:15377"/>
        <dbReference type="ChEBI" id="CHEBI:15378"/>
        <dbReference type="ChEBI" id="CHEBI:17790"/>
        <dbReference type="ChEBI" id="CHEBI:140522"/>
        <dbReference type="ChEBI" id="CHEBI:140523"/>
        <dbReference type="EC" id="3.1.1.11"/>
    </reaction>
</comment>
<evidence type="ECO:0000256" key="2">
    <source>
        <dbReference type="ARBA" id="ARBA00008891"/>
    </source>
</evidence>
<feature type="region of interest" description="Disordered" evidence="9">
    <location>
        <begin position="34"/>
        <end position="61"/>
    </location>
</feature>
<evidence type="ECO:0000256" key="5">
    <source>
        <dbReference type="ARBA" id="ARBA00023085"/>
    </source>
</evidence>
<dbReference type="Gene3D" id="2.160.20.10">
    <property type="entry name" value="Single-stranded right-handed beta-helix, Pectin lyase-like"/>
    <property type="match status" value="1"/>
</dbReference>
<evidence type="ECO:0000313" key="11">
    <source>
        <dbReference type="EnsemblPlants" id="OPUNC12G14380.1"/>
    </source>
</evidence>
<comment type="similarity">
    <text evidence="2">Belongs to the pectinesterase family.</text>
</comment>
<dbReference type="OMA" id="WARMLTD"/>
<dbReference type="Proteomes" id="UP000026962">
    <property type="component" value="Chromosome 12"/>
</dbReference>
<evidence type="ECO:0000256" key="1">
    <source>
        <dbReference type="ARBA" id="ARBA00005184"/>
    </source>
</evidence>
<dbReference type="PANTHER" id="PTHR31321">
    <property type="entry name" value="ACYL-COA THIOESTER HYDROLASE YBHC-RELATED"/>
    <property type="match status" value="1"/>
</dbReference>
<comment type="pathway">
    <text evidence="1 8">Glycan metabolism; pectin degradation; 2-dehydro-3-deoxy-D-gluconate from pectin: step 1/5.</text>
</comment>
<dbReference type="InterPro" id="IPR011050">
    <property type="entry name" value="Pectin_lyase_fold/virulence"/>
</dbReference>
<organism evidence="11">
    <name type="scientific">Oryza punctata</name>
    <name type="common">Red rice</name>
    <dbReference type="NCBI Taxonomy" id="4537"/>
    <lineage>
        <taxon>Eukaryota</taxon>
        <taxon>Viridiplantae</taxon>
        <taxon>Streptophyta</taxon>
        <taxon>Embryophyta</taxon>
        <taxon>Tracheophyta</taxon>
        <taxon>Spermatophyta</taxon>
        <taxon>Magnoliopsida</taxon>
        <taxon>Liliopsida</taxon>
        <taxon>Poales</taxon>
        <taxon>Poaceae</taxon>
        <taxon>BOP clade</taxon>
        <taxon>Oryzoideae</taxon>
        <taxon>Oryzeae</taxon>
        <taxon>Oryzinae</taxon>
        <taxon>Oryza</taxon>
    </lineage>
</organism>
<keyword evidence="4 8" id="KW-0378">Hydrolase</keyword>
<protein>
    <recommendedName>
        <fullName evidence="3 8">Pectinesterase</fullName>
        <ecNumber evidence="3 8">3.1.1.11</ecNumber>
    </recommendedName>
</protein>
<dbReference type="InterPro" id="IPR000070">
    <property type="entry name" value="Pectinesterase_cat"/>
</dbReference>
<feature type="active site" evidence="7">
    <location>
        <position position="297"/>
    </location>
</feature>